<organism evidence="2 3">
    <name type="scientific">Aestuariivirga litoralis</name>
    <dbReference type="NCBI Taxonomy" id="2650924"/>
    <lineage>
        <taxon>Bacteria</taxon>
        <taxon>Pseudomonadati</taxon>
        <taxon>Pseudomonadota</taxon>
        <taxon>Alphaproteobacteria</taxon>
        <taxon>Hyphomicrobiales</taxon>
        <taxon>Aestuariivirgaceae</taxon>
        <taxon>Aestuariivirga</taxon>
    </lineage>
</organism>
<sequence>MCIVTREVKDEAELVRFVRSPDGVVVPDLARKLPGRGVWVSLDRKLLDQAIARKLFARGFQAETTIPPDLPAIVSKLLRQQALSLLSLAKKAGEAVSGFMKVEEMLGRGRARLLFHGTDAKPDGCRKLDKLAQPGVVEKIVLFEIDELDLAFGRPNVVHAAVAKGGLAEKLSAAVRRIEMFEGLVSGPAEDLKRKDD</sequence>
<dbReference type="InterPro" id="IPR029064">
    <property type="entry name" value="Ribosomal_eL30-like_sf"/>
</dbReference>
<dbReference type="Pfam" id="PF04296">
    <property type="entry name" value="YlxR"/>
    <property type="match status" value="1"/>
</dbReference>
<protein>
    <submittedName>
        <fullName evidence="2">RNA-binding protein</fullName>
    </submittedName>
</protein>
<dbReference type="InterPro" id="IPR037465">
    <property type="entry name" value="YlxR"/>
</dbReference>
<comment type="caution">
    <text evidence="2">The sequence shown here is derived from an EMBL/GenBank/DDBJ whole genome shotgun (WGS) entry which is preliminary data.</text>
</comment>
<name>A0A2W2AQC2_9HYPH</name>
<dbReference type="PANTHER" id="PTHR34215">
    <property type="entry name" value="BLL0784 PROTEIN"/>
    <property type="match status" value="1"/>
</dbReference>
<dbReference type="Proteomes" id="UP000248795">
    <property type="component" value="Unassembled WGS sequence"/>
</dbReference>
<proteinExistence type="predicted"/>
<dbReference type="InterPro" id="IPR007393">
    <property type="entry name" value="YlxR_dom"/>
</dbReference>
<evidence type="ECO:0000313" key="3">
    <source>
        <dbReference type="Proteomes" id="UP000248795"/>
    </source>
</evidence>
<dbReference type="InterPro" id="IPR035931">
    <property type="entry name" value="YlxR-like_sf"/>
</dbReference>
<dbReference type="CDD" id="cd00279">
    <property type="entry name" value="YlxR"/>
    <property type="match status" value="1"/>
</dbReference>
<dbReference type="PANTHER" id="PTHR34215:SF1">
    <property type="entry name" value="YLXR DOMAIN-CONTAINING PROTEIN"/>
    <property type="match status" value="1"/>
</dbReference>
<keyword evidence="3" id="KW-1185">Reference proteome</keyword>
<feature type="domain" description="YlxR" evidence="1">
    <location>
        <begin position="1"/>
        <end position="65"/>
    </location>
</feature>
<evidence type="ECO:0000259" key="1">
    <source>
        <dbReference type="Pfam" id="PF04296"/>
    </source>
</evidence>
<dbReference type="SUPFAM" id="SSF64376">
    <property type="entry name" value="YlxR-like"/>
    <property type="match status" value="1"/>
</dbReference>
<reference evidence="3" key="1">
    <citation type="submission" date="2018-06" db="EMBL/GenBank/DDBJ databases">
        <title>Aestuariibacter litoralis strain KCTC 52945T.</title>
        <authorList>
            <person name="Li X."/>
            <person name="Salam N."/>
            <person name="Li J.-L."/>
            <person name="Chen Y.-M."/>
            <person name="Yang Z.-W."/>
            <person name="Zhang L.-Y."/>
            <person name="Han M.-X."/>
            <person name="Xiao M."/>
            <person name="Li W.-J."/>
        </authorList>
    </citation>
    <scope>NUCLEOTIDE SEQUENCE [LARGE SCALE GENOMIC DNA]</scope>
    <source>
        <strain evidence="3">KCTC 52945</strain>
    </source>
</reference>
<accession>A0A2W2AQC2</accession>
<dbReference type="Gene3D" id="3.30.1330.30">
    <property type="match status" value="1"/>
</dbReference>
<evidence type="ECO:0000313" key="2">
    <source>
        <dbReference type="EMBL" id="PZF75802.1"/>
    </source>
</evidence>
<dbReference type="RefSeq" id="WP_111199609.1">
    <property type="nucleotide sequence ID" value="NZ_QKVK01000008.1"/>
</dbReference>
<dbReference type="EMBL" id="QKVK01000008">
    <property type="protein sequence ID" value="PZF75802.1"/>
    <property type="molecule type" value="Genomic_DNA"/>
</dbReference>
<dbReference type="NCBIfam" id="NF006622">
    <property type="entry name" value="PRK09190.1"/>
    <property type="match status" value="1"/>
</dbReference>
<dbReference type="AlphaFoldDB" id="A0A2W2AQC2"/>
<dbReference type="SUPFAM" id="SSF55315">
    <property type="entry name" value="L30e-like"/>
    <property type="match status" value="1"/>
</dbReference>
<gene>
    <name evidence="2" type="ORF">DK847_16390</name>
</gene>
<dbReference type="Gene3D" id="3.30.1230.10">
    <property type="entry name" value="YlxR-like"/>
    <property type="match status" value="1"/>
</dbReference>